<dbReference type="Proteomes" id="UP001223420">
    <property type="component" value="Unassembled WGS sequence"/>
</dbReference>
<dbReference type="AlphaFoldDB" id="A0AAJ1WXY5"/>
<organism evidence="1 2">
    <name type="scientific">Methylobacterium brachiatum</name>
    <dbReference type="NCBI Taxonomy" id="269660"/>
    <lineage>
        <taxon>Bacteria</taxon>
        <taxon>Pseudomonadati</taxon>
        <taxon>Pseudomonadota</taxon>
        <taxon>Alphaproteobacteria</taxon>
        <taxon>Hyphomicrobiales</taxon>
        <taxon>Methylobacteriaceae</taxon>
        <taxon>Methylobacterium</taxon>
    </lineage>
</organism>
<dbReference type="RefSeq" id="WP_230367078.1">
    <property type="nucleotide sequence ID" value="NZ_JAJALK010000009.1"/>
</dbReference>
<proteinExistence type="predicted"/>
<accession>A0AAJ1WXY5</accession>
<gene>
    <name evidence="1" type="ORF">QO001_004233</name>
</gene>
<reference evidence="1" key="1">
    <citation type="submission" date="2023-07" db="EMBL/GenBank/DDBJ databases">
        <title>Genomic Encyclopedia of Type Strains, Phase IV (KMG-IV): sequencing the most valuable type-strain genomes for metagenomic binning, comparative biology and taxonomic classification.</title>
        <authorList>
            <person name="Goeker M."/>
        </authorList>
    </citation>
    <scope>NUCLEOTIDE SEQUENCE</scope>
    <source>
        <strain evidence="1">DSM 19569</strain>
    </source>
</reference>
<dbReference type="EMBL" id="JAUSWL010000008">
    <property type="protein sequence ID" value="MDQ0545290.1"/>
    <property type="molecule type" value="Genomic_DNA"/>
</dbReference>
<evidence type="ECO:0000313" key="1">
    <source>
        <dbReference type="EMBL" id="MDQ0545290.1"/>
    </source>
</evidence>
<protein>
    <submittedName>
        <fullName evidence="1">Calcineurin-like phosphoesterase family protein</fullName>
    </submittedName>
</protein>
<dbReference type="Gene3D" id="3.60.21.10">
    <property type="match status" value="1"/>
</dbReference>
<dbReference type="InterPro" id="IPR029052">
    <property type="entry name" value="Metallo-depent_PP-like"/>
</dbReference>
<evidence type="ECO:0000313" key="2">
    <source>
        <dbReference type="Proteomes" id="UP001223420"/>
    </source>
</evidence>
<comment type="caution">
    <text evidence="1">The sequence shown here is derived from an EMBL/GenBank/DDBJ whole genome shotgun (WGS) entry which is preliminary data.</text>
</comment>
<name>A0AAJ1WXY5_9HYPH</name>
<sequence>MPHTWFTADTHFGHANVLSFCGRPFPGIAEHDAALVRGWNARVAPGDDVWHLGDFALGLDPVALARVFARLHGRKHLIVGNHDHKATLRLPWSSPPRQLHAISVAGRRVVLCHYALRSWHRIHAGAVHLYGHTHGTIPGTRHAEDVGVDAWGYAPVSLAEALARMAGNALLEDELRLAAAGRDHPGADADADGQS</sequence>
<dbReference type="SUPFAM" id="SSF56300">
    <property type="entry name" value="Metallo-dependent phosphatases"/>
    <property type="match status" value="1"/>
</dbReference>